<dbReference type="PANTHER" id="PTHR38248:SF2">
    <property type="entry name" value="FUNK1 11"/>
    <property type="match status" value="1"/>
</dbReference>
<comment type="caution">
    <text evidence="3">The sequence shown here is derived from an EMBL/GenBank/DDBJ whole genome shotgun (WGS) entry which is preliminary data.</text>
</comment>
<evidence type="ECO:0000313" key="3">
    <source>
        <dbReference type="EMBL" id="OGM50853.1"/>
    </source>
</evidence>
<evidence type="ECO:0000256" key="1">
    <source>
        <dbReference type="SAM" id="MobiDB-lite"/>
    </source>
</evidence>
<feature type="domain" description="Fungal-type protein kinase" evidence="2">
    <location>
        <begin position="262"/>
        <end position="676"/>
    </location>
</feature>
<dbReference type="GeneID" id="34444182"/>
<reference evidence="3 4" key="1">
    <citation type="journal article" date="2016" name="Genome Biol. Evol.">
        <title>Draft genome sequence of an aflatoxigenic Aspergillus species, A. bombycis.</title>
        <authorList>
            <person name="Moore G.G."/>
            <person name="Mack B.M."/>
            <person name="Beltz S.B."/>
            <person name="Gilbert M.K."/>
        </authorList>
    </citation>
    <scope>NUCLEOTIDE SEQUENCE [LARGE SCALE GENOMIC DNA]</scope>
    <source>
        <strain evidence="4">NRRL 26010</strain>
    </source>
</reference>
<feature type="compositionally biased region" description="Low complexity" evidence="1">
    <location>
        <begin position="499"/>
        <end position="509"/>
    </location>
</feature>
<dbReference type="SUPFAM" id="SSF56112">
    <property type="entry name" value="Protein kinase-like (PK-like)"/>
    <property type="match status" value="1"/>
</dbReference>
<organism evidence="3 4">
    <name type="scientific">Aspergillus bombycis</name>
    <dbReference type="NCBI Taxonomy" id="109264"/>
    <lineage>
        <taxon>Eukaryota</taxon>
        <taxon>Fungi</taxon>
        <taxon>Dikarya</taxon>
        <taxon>Ascomycota</taxon>
        <taxon>Pezizomycotina</taxon>
        <taxon>Eurotiomycetes</taxon>
        <taxon>Eurotiomycetidae</taxon>
        <taxon>Eurotiales</taxon>
        <taxon>Aspergillaceae</taxon>
        <taxon>Aspergillus</taxon>
    </lineage>
</organism>
<sequence>MDLPTIGDKLNGVRNGFGSTCDRLGLPRSSHALRQLDSEDLQNVSLDLVSALRNIPDLRRRPSLNNRKSLSSDILRLNSAISSDDFDSDRLISLLSAIVNEESDDIIWSNLHAVLVESTPTPRSRPFLGQISYLHTTSSFVNSSEQRKHVDAVLKEELESIYIGVQGFYEAYFGDIDTLEEAGATVFRKCQEGDNPLFTVDGWRDWPEGAKERDVLDWLSAWVNQIRGVASEEGFAINSQRTVLAQPDRPLEGSIANRKLDIDIVRNSDASRNHHWSDILVLGELKCNPKEDSSSKTWRDLGRYAREVLTTQDTRRFALAFTLCGSTMRLWEFDRVGAIASSPFDINKDGLRFVSTILGFLQMNDNQLGYDPSIKSTSDGRQFIEIIRDGQSECISLDSLMKRSPCVAGRATTCWKAHREGDEADASAPLVVKDSWQYPEREEEGKLLQEATETGVVNVARYYYHETVQVNGKVDDIRDNVRRGLDVAQSTSHRLIRGSSAASDTADAARIGRSTSSVGHKRSSSRVGVALPPSKRTCSSSPSKGGYTSTLQNRVHRRVIIRDYGTPIHKARSRVSMLSALENCIKGYESLQTKAGFLQGDISTGNLILNEEDGNPSWPAFLIDLDLAINEQRERPSGARGKTGTRAFMAIGLLLGEKHFFMHDLESFFWVLFWVCIHYAGPGEQHRVVPRFDKWNYAETKELAEIKKGLVVDEADFIALATENFAEYYMPLIRWVNKLRKVVFPSGGRWKKENKELYRQMMDILQEARSDESVVAGT</sequence>
<keyword evidence="4" id="KW-1185">Reference proteome</keyword>
<dbReference type="AlphaFoldDB" id="A0A1F8AGJ3"/>
<dbReference type="OrthoDB" id="5584477at2759"/>
<dbReference type="InterPro" id="IPR011009">
    <property type="entry name" value="Kinase-like_dom_sf"/>
</dbReference>
<accession>A0A1F8AGJ3</accession>
<dbReference type="Pfam" id="PF17667">
    <property type="entry name" value="Pkinase_fungal"/>
    <property type="match status" value="1"/>
</dbReference>
<dbReference type="InterPro" id="IPR040976">
    <property type="entry name" value="Pkinase_fungal"/>
</dbReference>
<dbReference type="Proteomes" id="UP000179179">
    <property type="component" value="Unassembled WGS sequence"/>
</dbReference>
<feature type="region of interest" description="Disordered" evidence="1">
    <location>
        <begin position="497"/>
        <end position="549"/>
    </location>
</feature>
<feature type="compositionally biased region" description="Polar residues" evidence="1">
    <location>
        <begin position="536"/>
        <end position="549"/>
    </location>
</feature>
<dbReference type="Gene3D" id="1.10.510.10">
    <property type="entry name" value="Transferase(Phosphotransferase) domain 1"/>
    <property type="match status" value="1"/>
</dbReference>
<name>A0A1F8AGJ3_9EURO</name>
<dbReference type="PANTHER" id="PTHR38248">
    <property type="entry name" value="FUNK1 6"/>
    <property type="match status" value="1"/>
</dbReference>
<evidence type="ECO:0000313" key="4">
    <source>
        <dbReference type="Proteomes" id="UP000179179"/>
    </source>
</evidence>
<protein>
    <recommendedName>
        <fullName evidence="2">Fungal-type protein kinase domain-containing protein</fullName>
    </recommendedName>
</protein>
<proteinExistence type="predicted"/>
<dbReference type="STRING" id="109264.A0A1F8AGJ3"/>
<dbReference type="EMBL" id="LYCR01000002">
    <property type="protein sequence ID" value="OGM50853.1"/>
    <property type="molecule type" value="Genomic_DNA"/>
</dbReference>
<dbReference type="RefSeq" id="XP_022394570.1">
    <property type="nucleotide sequence ID" value="XM_022527922.1"/>
</dbReference>
<gene>
    <name evidence="3" type="ORF">ABOM_000792</name>
</gene>
<evidence type="ECO:0000259" key="2">
    <source>
        <dbReference type="Pfam" id="PF17667"/>
    </source>
</evidence>